<dbReference type="AlphaFoldDB" id="A5FUD7"/>
<dbReference type="Proteomes" id="UP000000245">
    <property type="component" value="Plasmid pACRY06"/>
</dbReference>
<evidence type="ECO:0000256" key="2">
    <source>
        <dbReference type="ARBA" id="ARBA00022649"/>
    </source>
</evidence>
<keyword evidence="4" id="KW-1185">Reference proteome</keyword>
<dbReference type="Pfam" id="PF05016">
    <property type="entry name" value="ParE_toxin"/>
    <property type="match status" value="1"/>
</dbReference>
<name>A5FUD7_ACICJ</name>
<dbReference type="Gene3D" id="3.30.2310.20">
    <property type="entry name" value="RelE-like"/>
    <property type="match status" value="1"/>
</dbReference>
<evidence type="ECO:0000313" key="3">
    <source>
        <dbReference type="EMBL" id="ABQ29219.1"/>
    </source>
</evidence>
<dbReference type="PANTHER" id="PTHR33755">
    <property type="entry name" value="TOXIN PARE1-RELATED"/>
    <property type="match status" value="1"/>
</dbReference>
<sequence>MPVIFTAEALDDLAHIRQHIGRENSHAATRVAVQFVAACDRFEYLPERGSSGLVSGALELTVIWPHVIVHRVSVPDVEILRIWYNAQNHGALIEDLDHDHDQL</sequence>
<evidence type="ECO:0000256" key="1">
    <source>
        <dbReference type="ARBA" id="ARBA00006226"/>
    </source>
</evidence>
<proteinExistence type="inferred from homology"/>
<dbReference type="KEGG" id="acr:Acry_3627"/>
<organism evidence="3 4">
    <name type="scientific">Acidiphilium cryptum (strain JF-5)</name>
    <dbReference type="NCBI Taxonomy" id="349163"/>
    <lineage>
        <taxon>Bacteria</taxon>
        <taxon>Pseudomonadati</taxon>
        <taxon>Pseudomonadota</taxon>
        <taxon>Alphaproteobacteria</taxon>
        <taxon>Acetobacterales</taxon>
        <taxon>Acidocellaceae</taxon>
        <taxon>Acidiphilium</taxon>
    </lineage>
</organism>
<geneLocation type="plasmid" evidence="3 4">
    <name>pACRY06</name>
</geneLocation>
<dbReference type="HOGENOM" id="CLU_147162_11_0_5"/>
<dbReference type="InterPro" id="IPR035093">
    <property type="entry name" value="RelE/ParE_toxin_dom_sf"/>
</dbReference>
<keyword evidence="3" id="KW-0614">Plasmid</keyword>
<evidence type="ECO:0000313" key="4">
    <source>
        <dbReference type="Proteomes" id="UP000000245"/>
    </source>
</evidence>
<gene>
    <name evidence="3" type="ordered locus">Acry_3627</name>
</gene>
<dbReference type="RefSeq" id="WP_011930881.1">
    <property type="nucleotide sequence ID" value="NC_009472.1"/>
</dbReference>
<comment type="similarity">
    <text evidence="1">Belongs to the RelE toxin family.</text>
</comment>
<protein>
    <submittedName>
        <fullName evidence="3">Plasmid stabilization system</fullName>
    </submittedName>
</protein>
<dbReference type="EMBL" id="CP000694">
    <property type="protein sequence ID" value="ABQ29219.1"/>
    <property type="molecule type" value="Genomic_DNA"/>
</dbReference>
<dbReference type="InterPro" id="IPR051803">
    <property type="entry name" value="TA_system_RelE-like_toxin"/>
</dbReference>
<accession>A5FUD7</accession>
<dbReference type="InterPro" id="IPR007712">
    <property type="entry name" value="RelE/ParE_toxin"/>
</dbReference>
<reference evidence="3 4" key="1">
    <citation type="submission" date="2007-05" db="EMBL/GenBank/DDBJ databases">
        <title>Complete sequence of plasmid6 pACRY06 of Acidiphilium cryptum JF-5.</title>
        <authorList>
            <consortium name="US DOE Joint Genome Institute"/>
            <person name="Copeland A."/>
            <person name="Lucas S."/>
            <person name="Lapidus A."/>
            <person name="Barry K."/>
            <person name="Detter J.C."/>
            <person name="Glavina del Rio T."/>
            <person name="Hammon N."/>
            <person name="Israni S."/>
            <person name="Dalin E."/>
            <person name="Tice H."/>
            <person name="Pitluck S."/>
            <person name="Sims D."/>
            <person name="Brettin T."/>
            <person name="Bruce D."/>
            <person name="Han C."/>
            <person name="Schmutz J."/>
            <person name="Larimer F."/>
            <person name="Land M."/>
            <person name="Hauser L."/>
            <person name="Kyrpides N."/>
            <person name="Kim E."/>
            <person name="Magnuson T."/>
            <person name="Richardson P."/>
        </authorList>
    </citation>
    <scope>NUCLEOTIDE SEQUENCE [LARGE SCALE GENOMIC DNA]</scope>
    <source>
        <strain evidence="4">JF-5</strain>
        <plasmid evidence="4">Plasmid pACRY06</plasmid>
    </source>
</reference>
<keyword evidence="2" id="KW-1277">Toxin-antitoxin system</keyword>